<reference evidence="20 21" key="1">
    <citation type="journal article" date="2013" name="Genome Announc.">
        <title>Draft Genome Sequence of the Methanotrophic Gammaproteobacterium Methyloglobulus morosus DSM 22980 Strain KoM1.</title>
        <authorList>
            <person name="Poehlein A."/>
            <person name="Deutzmann J.S."/>
            <person name="Daniel R."/>
            <person name="Simeonova D.D."/>
        </authorList>
    </citation>
    <scope>NUCLEOTIDE SEQUENCE [LARGE SCALE GENOMIC DNA]</scope>
    <source>
        <strain evidence="20 21">KoM1</strain>
    </source>
</reference>
<dbReference type="eggNOG" id="COG0368">
    <property type="taxonomic scope" value="Bacteria"/>
</dbReference>
<dbReference type="HAMAP" id="MF_00719">
    <property type="entry name" value="CobS"/>
    <property type="match status" value="1"/>
</dbReference>
<comment type="function">
    <text evidence="14 19">Joins adenosylcobinamide-GDP and alpha-ribazole to generate adenosylcobalamin (Ado-cobalamin). Also synthesizes adenosylcobalamin 5'-phosphate from adenosylcobinamide-GDP and alpha-ribazole 5'-phosphate.</text>
</comment>
<dbReference type="NCBIfam" id="TIGR00317">
    <property type="entry name" value="cobS"/>
    <property type="match status" value="1"/>
</dbReference>
<feature type="transmembrane region" description="Helical" evidence="19">
    <location>
        <begin position="34"/>
        <end position="58"/>
    </location>
</feature>
<comment type="catalytic activity">
    <reaction evidence="17 19">
        <text>alpha-ribazole + adenosylcob(III)inamide-GDP = adenosylcob(III)alamin + GMP + H(+)</text>
        <dbReference type="Rhea" id="RHEA:16049"/>
        <dbReference type="ChEBI" id="CHEBI:10329"/>
        <dbReference type="ChEBI" id="CHEBI:15378"/>
        <dbReference type="ChEBI" id="CHEBI:18408"/>
        <dbReference type="ChEBI" id="CHEBI:58115"/>
        <dbReference type="ChEBI" id="CHEBI:60487"/>
        <dbReference type="EC" id="2.7.8.26"/>
    </reaction>
</comment>
<comment type="catalytic activity">
    <reaction evidence="18 19">
        <text>alpha-ribazole 5'-phosphate + adenosylcob(III)inamide-GDP = adenosylcob(III)alamin 5'-phosphate + GMP + H(+)</text>
        <dbReference type="Rhea" id="RHEA:23560"/>
        <dbReference type="ChEBI" id="CHEBI:15378"/>
        <dbReference type="ChEBI" id="CHEBI:57918"/>
        <dbReference type="ChEBI" id="CHEBI:58115"/>
        <dbReference type="ChEBI" id="CHEBI:60487"/>
        <dbReference type="ChEBI" id="CHEBI:60493"/>
        <dbReference type="EC" id="2.7.8.26"/>
    </reaction>
</comment>
<feature type="transmembrane region" description="Helical" evidence="19">
    <location>
        <begin position="178"/>
        <end position="206"/>
    </location>
</feature>
<evidence type="ECO:0000256" key="11">
    <source>
        <dbReference type="ARBA" id="ARBA00022842"/>
    </source>
</evidence>
<comment type="subcellular location">
    <subcellularLocation>
        <location evidence="2 19">Cell membrane</location>
        <topology evidence="2 19">Multi-pass membrane protein</topology>
    </subcellularLocation>
</comment>
<dbReference type="GO" id="GO:0051073">
    <property type="term" value="F:adenosylcobinamide-GDP ribazoletransferase activity"/>
    <property type="evidence" value="ECO:0007669"/>
    <property type="project" value="UniProtKB-UniRule"/>
</dbReference>
<proteinExistence type="inferred from homology"/>
<evidence type="ECO:0000256" key="1">
    <source>
        <dbReference type="ARBA" id="ARBA00001946"/>
    </source>
</evidence>
<evidence type="ECO:0000256" key="14">
    <source>
        <dbReference type="ARBA" id="ARBA00025228"/>
    </source>
</evidence>
<feature type="transmembrane region" description="Helical" evidence="19">
    <location>
        <begin position="107"/>
        <end position="129"/>
    </location>
</feature>
<dbReference type="UniPathway" id="UPA00148">
    <property type="reaction ID" value="UER00238"/>
</dbReference>
<sequence length="248" mass="27280">MQHVKLFFLALSFYTRLPAPKNQDYSQLPQASIYLPLVGWVVGGLTGLGFYLANLLWAQTTSVILALMAGIFLTGAFHEDGFADACDGFGGGYDKQRVLDIMKDSQIGVYGALGLVLLMSLKISLLSTLPAPSVPLILLAGHSLSRFLPQLLMRQYDYSRSYNSKISSAFYKPTSQDLLFAGMTALFPLLLLPIHCSLAIPALLLVNWQLGRYFYRHIGGYTGDCLGASQQVGETVFYLTVNALWTFT</sequence>
<evidence type="ECO:0000256" key="5">
    <source>
        <dbReference type="ARBA" id="ARBA00013200"/>
    </source>
</evidence>
<evidence type="ECO:0000256" key="3">
    <source>
        <dbReference type="ARBA" id="ARBA00004663"/>
    </source>
</evidence>
<evidence type="ECO:0000256" key="6">
    <source>
        <dbReference type="ARBA" id="ARBA00015850"/>
    </source>
</evidence>
<evidence type="ECO:0000256" key="4">
    <source>
        <dbReference type="ARBA" id="ARBA00010561"/>
    </source>
</evidence>
<dbReference type="RefSeq" id="WP_023494883.1">
    <property type="nucleotide sequence ID" value="NZ_AYLO01000070.1"/>
</dbReference>
<evidence type="ECO:0000256" key="12">
    <source>
        <dbReference type="ARBA" id="ARBA00022989"/>
    </source>
</evidence>
<dbReference type="Proteomes" id="UP000017842">
    <property type="component" value="Unassembled WGS sequence"/>
</dbReference>
<evidence type="ECO:0000256" key="7">
    <source>
        <dbReference type="ARBA" id="ARBA00022475"/>
    </source>
</evidence>
<evidence type="ECO:0000256" key="10">
    <source>
        <dbReference type="ARBA" id="ARBA00022692"/>
    </source>
</evidence>
<evidence type="ECO:0000256" key="19">
    <source>
        <dbReference type="HAMAP-Rule" id="MF_00719"/>
    </source>
</evidence>
<dbReference type="EC" id="2.7.8.26" evidence="5 19"/>
<evidence type="ECO:0000256" key="2">
    <source>
        <dbReference type="ARBA" id="ARBA00004651"/>
    </source>
</evidence>
<accession>V5BFL8</accession>
<evidence type="ECO:0000256" key="18">
    <source>
        <dbReference type="ARBA" id="ARBA00049504"/>
    </source>
</evidence>
<keyword evidence="10 19" id="KW-0812">Transmembrane</keyword>
<evidence type="ECO:0000313" key="20">
    <source>
        <dbReference type="EMBL" id="ESS72065.1"/>
    </source>
</evidence>
<dbReference type="PANTHER" id="PTHR34148">
    <property type="entry name" value="ADENOSYLCOBINAMIDE-GDP RIBAZOLETRANSFERASE"/>
    <property type="match status" value="1"/>
</dbReference>
<keyword evidence="12 19" id="KW-1133">Transmembrane helix</keyword>
<protein>
    <recommendedName>
        <fullName evidence="6 19">Adenosylcobinamide-GDP ribazoletransferase</fullName>
        <ecNumber evidence="5 19">2.7.8.26</ecNumber>
    </recommendedName>
    <alternativeName>
        <fullName evidence="16 19">Cobalamin synthase</fullName>
    </alternativeName>
    <alternativeName>
        <fullName evidence="15 19">Cobalamin-5'-phosphate synthase</fullName>
    </alternativeName>
</protein>
<evidence type="ECO:0000256" key="16">
    <source>
        <dbReference type="ARBA" id="ARBA00032853"/>
    </source>
</evidence>
<evidence type="ECO:0000256" key="17">
    <source>
        <dbReference type="ARBA" id="ARBA00048623"/>
    </source>
</evidence>
<keyword evidence="9 19" id="KW-0808">Transferase</keyword>
<keyword evidence="7 19" id="KW-1003">Cell membrane</keyword>
<comment type="pathway">
    <text evidence="3 19">Cofactor biosynthesis; adenosylcobalamin biosynthesis; adenosylcobalamin from cob(II)yrinate a,c-diamide: step 7/7.</text>
</comment>
<evidence type="ECO:0000256" key="8">
    <source>
        <dbReference type="ARBA" id="ARBA00022573"/>
    </source>
</evidence>
<dbReference type="GO" id="GO:0008818">
    <property type="term" value="F:cobalamin 5'-phosphate synthase activity"/>
    <property type="evidence" value="ECO:0007669"/>
    <property type="project" value="UniProtKB-UniRule"/>
</dbReference>
<dbReference type="GO" id="GO:0005886">
    <property type="term" value="C:plasma membrane"/>
    <property type="evidence" value="ECO:0007669"/>
    <property type="project" value="UniProtKB-SubCell"/>
</dbReference>
<organism evidence="20 21">
    <name type="scientific">Methyloglobulus morosus KoM1</name>
    <dbReference type="NCBI Taxonomy" id="1116472"/>
    <lineage>
        <taxon>Bacteria</taxon>
        <taxon>Pseudomonadati</taxon>
        <taxon>Pseudomonadota</taxon>
        <taxon>Gammaproteobacteria</taxon>
        <taxon>Methylococcales</taxon>
        <taxon>Methylococcaceae</taxon>
        <taxon>Methyloglobulus</taxon>
    </lineage>
</organism>
<comment type="similarity">
    <text evidence="4 19">Belongs to the CobS family.</text>
</comment>
<keyword evidence="11 19" id="KW-0460">Magnesium</keyword>
<keyword evidence="21" id="KW-1185">Reference proteome</keyword>
<evidence type="ECO:0000256" key="13">
    <source>
        <dbReference type="ARBA" id="ARBA00023136"/>
    </source>
</evidence>
<dbReference type="EMBL" id="AYLO01000070">
    <property type="protein sequence ID" value="ESS72065.1"/>
    <property type="molecule type" value="Genomic_DNA"/>
</dbReference>
<comment type="caution">
    <text evidence="19">Lacks conserved residue(s) required for the propagation of feature annotation.</text>
</comment>
<dbReference type="PANTHER" id="PTHR34148:SF1">
    <property type="entry name" value="ADENOSYLCOBINAMIDE-GDP RIBAZOLETRANSFERASE"/>
    <property type="match status" value="1"/>
</dbReference>
<comment type="cofactor">
    <cofactor evidence="1 19">
        <name>Mg(2+)</name>
        <dbReference type="ChEBI" id="CHEBI:18420"/>
    </cofactor>
</comment>
<dbReference type="InterPro" id="IPR003805">
    <property type="entry name" value="CobS"/>
</dbReference>
<dbReference type="OrthoDB" id="9794626at2"/>
<evidence type="ECO:0000256" key="15">
    <source>
        <dbReference type="ARBA" id="ARBA00032605"/>
    </source>
</evidence>
<evidence type="ECO:0000313" key="21">
    <source>
        <dbReference type="Proteomes" id="UP000017842"/>
    </source>
</evidence>
<name>V5BFL8_9GAMM</name>
<dbReference type="AlphaFoldDB" id="V5BFL8"/>
<gene>
    <name evidence="19 20" type="primary">cobS</name>
    <name evidence="20" type="ORF">MGMO_73c00040</name>
</gene>
<keyword evidence="13 19" id="KW-0472">Membrane</keyword>
<keyword evidence="8 19" id="KW-0169">Cobalamin biosynthesis</keyword>
<dbReference type="PATRIC" id="fig|1116472.3.peg.2134"/>
<dbReference type="GO" id="GO:0009236">
    <property type="term" value="P:cobalamin biosynthetic process"/>
    <property type="evidence" value="ECO:0007669"/>
    <property type="project" value="UniProtKB-UniRule"/>
</dbReference>
<evidence type="ECO:0000256" key="9">
    <source>
        <dbReference type="ARBA" id="ARBA00022679"/>
    </source>
</evidence>
<dbReference type="Pfam" id="PF02654">
    <property type="entry name" value="CobS"/>
    <property type="match status" value="1"/>
</dbReference>
<comment type="caution">
    <text evidence="20">The sequence shown here is derived from an EMBL/GenBank/DDBJ whole genome shotgun (WGS) entry which is preliminary data.</text>
</comment>
<dbReference type="STRING" id="1116472.MGMO_73c00040"/>